<gene>
    <name evidence="1" type="ordered locus">AM1_2128</name>
</gene>
<dbReference type="KEGG" id="amr:AM1_2128"/>
<sequence>MYAKQGKGLKPFLCLQDLILTATFLRCRAVYQRGCKNENSPINFGQHSVNDASLSGGIQGLIL</sequence>
<reference evidence="1 2" key="1">
    <citation type="journal article" date="2008" name="Proc. Natl. Acad. Sci. U.S.A.">
        <title>Niche adaptation and genome expansion in the chlorophyll d-producing cyanobacterium Acaryochloris marina.</title>
        <authorList>
            <person name="Swingley W.D."/>
            <person name="Chen M."/>
            <person name="Cheung P.C."/>
            <person name="Conrad A.L."/>
            <person name="Dejesa L.C."/>
            <person name="Hao J."/>
            <person name="Honchak B.M."/>
            <person name="Karbach L.E."/>
            <person name="Kurdoglu A."/>
            <person name="Lahiri S."/>
            <person name="Mastrian S.D."/>
            <person name="Miyashita H."/>
            <person name="Page L."/>
            <person name="Ramakrishna P."/>
            <person name="Satoh S."/>
            <person name="Sattley W.M."/>
            <person name="Shimada Y."/>
            <person name="Taylor H.L."/>
            <person name="Tomo T."/>
            <person name="Tsuchiya T."/>
            <person name="Wang Z.T."/>
            <person name="Raymond J."/>
            <person name="Mimuro M."/>
            <person name="Blankenship R.E."/>
            <person name="Touchman J.W."/>
        </authorList>
    </citation>
    <scope>NUCLEOTIDE SEQUENCE [LARGE SCALE GENOMIC DNA]</scope>
    <source>
        <strain evidence="2">MBIC 11017</strain>
    </source>
</reference>
<dbReference type="EMBL" id="CP000828">
    <property type="protein sequence ID" value="ABW27143.1"/>
    <property type="molecule type" value="Genomic_DNA"/>
</dbReference>
<proteinExistence type="predicted"/>
<dbReference type="STRING" id="329726.AM1_2128"/>
<organism evidence="1 2">
    <name type="scientific">Acaryochloris marina (strain MBIC 11017)</name>
    <dbReference type="NCBI Taxonomy" id="329726"/>
    <lineage>
        <taxon>Bacteria</taxon>
        <taxon>Bacillati</taxon>
        <taxon>Cyanobacteriota</taxon>
        <taxon>Cyanophyceae</taxon>
        <taxon>Acaryochloridales</taxon>
        <taxon>Acaryochloridaceae</taxon>
        <taxon>Acaryochloris</taxon>
    </lineage>
</organism>
<dbReference type="Proteomes" id="UP000000268">
    <property type="component" value="Chromosome"/>
</dbReference>
<evidence type="ECO:0000313" key="2">
    <source>
        <dbReference type="Proteomes" id="UP000000268"/>
    </source>
</evidence>
<dbReference type="HOGENOM" id="CLU_2875302_0_0_3"/>
<protein>
    <submittedName>
        <fullName evidence="1">Uncharacterized protein</fullName>
    </submittedName>
</protein>
<dbReference type="AlphaFoldDB" id="B0BZT3"/>
<name>B0BZT3_ACAM1</name>
<keyword evidence="2" id="KW-1185">Reference proteome</keyword>
<evidence type="ECO:0000313" key="1">
    <source>
        <dbReference type="EMBL" id="ABW27143.1"/>
    </source>
</evidence>
<accession>B0BZT3</accession>